<dbReference type="OMA" id="HESWLED"/>
<feature type="compositionally biased region" description="Polar residues" evidence="1">
    <location>
        <begin position="113"/>
        <end position="125"/>
    </location>
</feature>
<dbReference type="Proteomes" id="UP000596661">
    <property type="component" value="Chromosome 6"/>
</dbReference>
<dbReference type="Pfam" id="PF14223">
    <property type="entry name" value="Retrotran_gag_2"/>
    <property type="match status" value="1"/>
</dbReference>
<evidence type="ECO:0000256" key="1">
    <source>
        <dbReference type="SAM" id="MobiDB-lite"/>
    </source>
</evidence>
<accession>A0A803PV09</accession>
<evidence type="ECO:0000259" key="2">
    <source>
        <dbReference type="Pfam" id="PF22936"/>
    </source>
</evidence>
<reference evidence="3" key="1">
    <citation type="submission" date="2018-11" db="EMBL/GenBank/DDBJ databases">
        <authorList>
            <person name="Grassa J C."/>
        </authorList>
    </citation>
    <scope>NUCLEOTIDE SEQUENCE [LARGE SCALE GENOMIC DNA]</scope>
</reference>
<dbReference type="Pfam" id="PF22936">
    <property type="entry name" value="Pol_BBD"/>
    <property type="match status" value="1"/>
</dbReference>
<dbReference type="PANTHER" id="PTHR47481:SF31">
    <property type="entry name" value="OS01G0873500 PROTEIN"/>
    <property type="match status" value="1"/>
</dbReference>
<dbReference type="Gramene" id="evm.model.06.1557">
    <property type="protein sequence ID" value="cds.evm.model.06.1557"/>
    <property type="gene ID" value="evm.TU.06.1557"/>
</dbReference>
<evidence type="ECO:0000313" key="4">
    <source>
        <dbReference type="Proteomes" id="UP000596661"/>
    </source>
</evidence>
<evidence type="ECO:0000313" key="3">
    <source>
        <dbReference type="EnsemblPlants" id="cds.evm.model.06.1557"/>
    </source>
</evidence>
<organism evidence="3 4">
    <name type="scientific">Cannabis sativa</name>
    <name type="common">Hemp</name>
    <name type="synonym">Marijuana</name>
    <dbReference type="NCBI Taxonomy" id="3483"/>
    <lineage>
        <taxon>Eukaryota</taxon>
        <taxon>Viridiplantae</taxon>
        <taxon>Streptophyta</taxon>
        <taxon>Embryophyta</taxon>
        <taxon>Tracheophyta</taxon>
        <taxon>Spermatophyta</taxon>
        <taxon>Magnoliopsida</taxon>
        <taxon>eudicotyledons</taxon>
        <taxon>Gunneridae</taxon>
        <taxon>Pentapetalae</taxon>
        <taxon>rosids</taxon>
        <taxon>fabids</taxon>
        <taxon>Rosales</taxon>
        <taxon>Cannabaceae</taxon>
        <taxon>Cannabis</taxon>
    </lineage>
</organism>
<proteinExistence type="predicted"/>
<sequence length="303" mass="33697">MEGQFTNIQKGSLSIFEYVDNIQSTSDALSVARSPVDDQDLVLQLLNGLGLEFDSVVSGITSRSDALTIEEVQALLLSHESRLEHHQFMTDLVVKMEANLTFGNGRSDGVPPYSNSKNPQHDVTQLSTGRGRGYPKYNQQSVICQVCLRSGHTIPVCHYYFDKNWVVSRSNQSARAHLVEVDSKYDPQAHSTTLVQDFGDDSCWYAEIGATAHITFDATNLDNQHAYNGPKTLVMGDGKKFLISHVGNSTLPSYNPSCPRQLQSVLQVPSITKNFISVSKLVDDNGIFLEFHKNYCFVKDKQT</sequence>
<feature type="domain" description="Retrovirus-related Pol polyprotein from transposon TNT 1-94-like beta-barrel" evidence="2">
    <location>
        <begin position="204"/>
        <end position="283"/>
    </location>
</feature>
<dbReference type="AlphaFoldDB" id="A0A803PV09"/>
<keyword evidence="4" id="KW-1185">Reference proteome</keyword>
<dbReference type="EMBL" id="UZAU01000615">
    <property type="status" value="NOT_ANNOTATED_CDS"/>
    <property type="molecule type" value="Genomic_DNA"/>
</dbReference>
<dbReference type="PANTHER" id="PTHR47481">
    <property type="match status" value="1"/>
</dbReference>
<dbReference type="EnsemblPlants" id="evm.model.06.1557">
    <property type="protein sequence ID" value="cds.evm.model.06.1557"/>
    <property type="gene ID" value="evm.TU.06.1557"/>
</dbReference>
<name>A0A803PV09_CANSA</name>
<dbReference type="InterPro" id="IPR054722">
    <property type="entry name" value="PolX-like_BBD"/>
</dbReference>
<feature type="region of interest" description="Disordered" evidence="1">
    <location>
        <begin position="105"/>
        <end position="125"/>
    </location>
</feature>
<protein>
    <recommendedName>
        <fullName evidence="2">Retrovirus-related Pol polyprotein from transposon TNT 1-94-like beta-barrel domain-containing protein</fullName>
    </recommendedName>
</protein>
<reference evidence="3" key="2">
    <citation type="submission" date="2021-03" db="UniProtKB">
        <authorList>
            <consortium name="EnsemblPlants"/>
        </authorList>
    </citation>
    <scope>IDENTIFICATION</scope>
</reference>